<feature type="domain" description="UspA" evidence="1">
    <location>
        <begin position="15"/>
        <end position="140"/>
    </location>
</feature>
<proteinExistence type="predicted"/>
<evidence type="ECO:0000313" key="3">
    <source>
        <dbReference type="Proteomes" id="UP000251891"/>
    </source>
</evidence>
<name>A0A365H1I7_9ACTN</name>
<accession>A0A365H1I7</accession>
<gene>
    <name evidence="2" type="ORF">DPM19_23095</name>
</gene>
<organism evidence="2 3">
    <name type="scientific">Actinomadura craniellae</name>
    <dbReference type="NCBI Taxonomy" id="2231787"/>
    <lineage>
        <taxon>Bacteria</taxon>
        <taxon>Bacillati</taxon>
        <taxon>Actinomycetota</taxon>
        <taxon>Actinomycetes</taxon>
        <taxon>Streptosporangiales</taxon>
        <taxon>Thermomonosporaceae</taxon>
        <taxon>Actinomadura</taxon>
    </lineage>
</organism>
<keyword evidence="3" id="KW-1185">Reference proteome</keyword>
<dbReference type="Pfam" id="PF00582">
    <property type="entry name" value="Usp"/>
    <property type="match status" value="1"/>
</dbReference>
<protein>
    <recommendedName>
        <fullName evidence="1">UspA domain-containing protein</fullName>
    </recommendedName>
</protein>
<dbReference type="Gene3D" id="3.40.50.620">
    <property type="entry name" value="HUPs"/>
    <property type="match status" value="1"/>
</dbReference>
<evidence type="ECO:0000259" key="1">
    <source>
        <dbReference type="Pfam" id="PF00582"/>
    </source>
</evidence>
<dbReference type="Proteomes" id="UP000251891">
    <property type="component" value="Unassembled WGS sequence"/>
</dbReference>
<dbReference type="InterPro" id="IPR014729">
    <property type="entry name" value="Rossmann-like_a/b/a_fold"/>
</dbReference>
<sequence length="150" mass="16335">MTRSIMRVVPRPRCVVVGVDGSANSIAALRRAATEAQRRHAVLDVIHVLDSRGTVPRPVRAVIEWLRLRRLAARVVPRSRHLTTRLRVVFGDPGQVLAAAGERAELMVVGARRHSEHGNPLGGDTVPVVLRDAGCEVAVCADHATDRRTP</sequence>
<reference evidence="2 3" key="1">
    <citation type="submission" date="2018-06" db="EMBL/GenBank/DDBJ databases">
        <title>Actinomadura craniellae sp. nov. isolated from marine sponge Craniella sp.</title>
        <authorList>
            <person name="Li L."/>
            <person name="Xu Q.H."/>
            <person name="Lin H.W."/>
            <person name="Lu Y.H."/>
        </authorList>
    </citation>
    <scope>NUCLEOTIDE SEQUENCE [LARGE SCALE GENOMIC DNA]</scope>
    <source>
        <strain evidence="2 3">LHW63021</strain>
    </source>
</reference>
<dbReference type="InterPro" id="IPR006016">
    <property type="entry name" value="UspA"/>
</dbReference>
<dbReference type="SUPFAM" id="SSF52402">
    <property type="entry name" value="Adenine nucleotide alpha hydrolases-like"/>
    <property type="match status" value="1"/>
</dbReference>
<dbReference type="OrthoDB" id="3478514at2"/>
<dbReference type="EMBL" id="QLYX01000011">
    <property type="protein sequence ID" value="RAY12899.1"/>
    <property type="molecule type" value="Genomic_DNA"/>
</dbReference>
<dbReference type="RefSeq" id="WP_111870087.1">
    <property type="nucleotide sequence ID" value="NZ_QLYX01000011.1"/>
</dbReference>
<comment type="caution">
    <text evidence="2">The sequence shown here is derived from an EMBL/GenBank/DDBJ whole genome shotgun (WGS) entry which is preliminary data.</text>
</comment>
<evidence type="ECO:0000313" key="2">
    <source>
        <dbReference type="EMBL" id="RAY12899.1"/>
    </source>
</evidence>
<dbReference type="AlphaFoldDB" id="A0A365H1I7"/>